<sequence length="78" mass="9039">MIFHSSIRLWRRGDTLDREFNPDREISHAIYVRSSTMVNAGSAIYEAENKFDWVTAHVLVRYPITRVTVRCQNVIAGT</sequence>
<proteinExistence type="predicted"/>
<organism evidence="1 2">
    <name type="scientific">Cichlidogyrus casuarinus</name>
    <dbReference type="NCBI Taxonomy" id="1844966"/>
    <lineage>
        <taxon>Eukaryota</taxon>
        <taxon>Metazoa</taxon>
        <taxon>Spiralia</taxon>
        <taxon>Lophotrochozoa</taxon>
        <taxon>Platyhelminthes</taxon>
        <taxon>Monogenea</taxon>
        <taxon>Monopisthocotylea</taxon>
        <taxon>Dactylogyridea</taxon>
        <taxon>Ancyrocephalidae</taxon>
        <taxon>Cichlidogyrus</taxon>
    </lineage>
</organism>
<dbReference type="Proteomes" id="UP001626550">
    <property type="component" value="Unassembled WGS sequence"/>
</dbReference>
<keyword evidence="2" id="KW-1185">Reference proteome</keyword>
<protein>
    <submittedName>
        <fullName evidence="1">Uncharacterized protein</fullName>
    </submittedName>
</protein>
<name>A0ABD2Q100_9PLAT</name>
<comment type="caution">
    <text evidence="1">The sequence shown here is derived from an EMBL/GenBank/DDBJ whole genome shotgun (WGS) entry which is preliminary data.</text>
</comment>
<evidence type="ECO:0000313" key="2">
    <source>
        <dbReference type="Proteomes" id="UP001626550"/>
    </source>
</evidence>
<dbReference type="AlphaFoldDB" id="A0ABD2Q100"/>
<gene>
    <name evidence="1" type="ORF">Ciccas_008192</name>
</gene>
<accession>A0ABD2Q100</accession>
<reference evidence="1 2" key="1">
    <citation type="submission" date="2024-11" db="EMBL/GenBank/DDBJ databases">
        <title>Adaptive evolution of stress response genes in parasites aligns with host niche diversity.</title>
        <authorList>
            <person name="Hahn C."/>
            <person name="Resl P."/>
        </authorList>
    </citation>
    <scope>NUCLEOTIDE SEQUENCE [LARGE SCALE GENOMIC DNA]</scope>
    <source>
        <strain evidence="1">EGGRZ-B1_66</strain>
        <tissue evidence="1">Body</tissue>
    </source>
</reference>
<dbReference type="EMBL" id="JBJKFK010001394">
    <property type="protein sequence ID" value="KAL3313209.1"/>
    <property type="molecule type" value="Genomic_DNA"/>
</dbReference>
<evidence type="ECO:0000313" key="1">
    <source>
        <dbReference type="EMBL" id="KAL3313209.1"/>
    </source>
</evidence>